<evidence type="ECO:0000256" key="1">
    <source>
        <dbReference type="ARBA" id="ARBA00023125"/>
    </source>
</evidence>
<dbReference type="PANTHER" id="PTHR48111">
    <property type="entry name" value="REGULATOR OF RPOS"/>
    <property type="match status" value="1"/>
</dbReference>
<comment type="caution">
    <text evidence="4">The sequence shown here is derived from an EMBL/GenBank/DDBJ whole genome shotgun (WGS) entry which is preliminary data.</text>
</comment>
<dbReference type="InterPro" id="IPR011006">
    <property type="entry name" value="CheY-like_superfamily"/>
</dbReference>
<dbReference type="PROSITE" id="PS50110">
    <property type="entry name" value="RESPONSE_REGULATORY"/>
    <property type="match status" value="1"/>
</dbReference>
<evidence type="ECO:0000256" key="2">
    <source>
        <dbReference type="SAM" id="MobiDB-lite"/>
    </source>
</evidence>
<sequence length="155" mass="17343">TRILIVEDEVTDAEGLKKIIRGLGYEVAGHAVTAEDAVSKAMEVKPDLILMDIMLKGDKTGIDAAQEIMRKNDIPVIYLTAYSDVGRLASQSQETGSAAYIVKPVNISKLAACIKLILLKKMQEKFLEEKIKELEQEKNPEKRNELKRKVNDMKD</sequence>
<feature type="domain" description="Response regulatory" evidence="3">
    <location>
        <begin position="2"/>
        <end position="118"/>
    </location>
</feature>
<gene>
    <name evidence="4" type="ORF">S06H3_62358</name>
</gene>
<reference evidence="4" key="1">
    <citation type="journal article" date="2014" name="Front. Microbiol.">
        <title>High frequency of phylogenetically diverse reductive dehalogenase-homologous genes in deep subseafloor sedimentary metagenomes.</title>
        <authorList>
            <person name="Kawai M."/>
            <person name="Futagami T."/>
            <person name="Toyoda A."/>
            <person name="Takaki Y."/>
            <person name="Nishi S."/>
            <person name="Hori S."/>
            <person name="Arai W."/>
            <person name="Tsubouchi T."/>
            <person name="Morono Y."/>
            <person name="Uchiyama I."/>
            <person name="Ito T."/>
            <person name="Fujiyama A."/>
            <person name="Inagaki F."/>
            <person name="Takami H."/>
        </authorList>
    </citation>
    <scope>NUCLEOTIDE SEQUENCE</scope>
    <source>
        <strain evidence="4">Expedition CK06-06</strain>
    </source>
</reference>
<name>X1Q9S9_9ZZZZ</name>
<feature type="non-terminal residue" evidence="4">
    <location>
        <position position="1"/>
    </location>
</feature>
<dbReference type="GO" id="GO:0000976">
    <property type="term" value="F:transcription cis-regulatory region binding"/>
    <property type="evidence" value="ECO:0007669"/>
    <property type="project" value="TreeGrafter"/>
</dbReference>
<dbReference type="AlphaFoldDB" id="X1Q9S9"/>
<evidence type="ECO:0000259" key="3">
    <source>
        <dbReference type="PROSITE" id="PS50110"/>
    </source>
</evidence>
<dbReference type="Gene3D" id="3.40.50.2300">
    <property type="match status" value="1"/>
</dbReference>
<organism evidence="4">
    <name type="scientific">marine sediment metagenome</name>
    <dbReference type="NCBI Taxonomy" id="412755"/>
    <lineage>
        <taxon>unclassified sequences</taxon>
        <taxon>metagenomes</taxon>
        <taxon>ecological metagenomes</taxon>
    </lineage>
</organism>
<dbReference type="EMBL" id="BARV01041089">
    <property type="protein sequence ID" value="GAI47805.1"/>
    <property type="molecule type" value="Genomic_DNA"/>
</dbReference>
<keyword evidence="1" id="KW-0238">DNA-binding</keyword>
<protein>
    <recommendedName>
        <fullName evidence="3">Response regulatory domain-containing protein</fullName>
    </recommendedName>
</protein>
<dbReference type="SUPFAM" id="SSF52172">
    <property type="entry name" value="CheY-like"/>
    <property type="match status" value="1"/>
</dbReference>
<dbReference type="GO" id="GO:0005829">
    <property type="term" value="C:cytosol"/>
    <property type="evidence" value="ECO:0007669"/>
    <property type="project" value="TreeGrafter"/>
</dbReference>
<dbReference type="Pfam" id="PF00072">
    <property type="entry name" value="Response_reg"/>
    <property type="match status" value="1"/>
</dbReference>
<accession>X1Q9S9</accession>
<dbReference type="InterPro" id="IPR001789">
    <property type="entry name" value="Sig_transdc_resp-reg_receiver"/>
</dbReference>
<dbReference type="SMART" id="SM00448">
    <property type="entry name" value="REC"/>
    <property type="match status" value="1"/>
</dbReference>
<dbReference type="PANTHER" id="PTHR48111:SF38">
    <property type="entry name" value="TWO-COMPONENT RESPONSE REGULATOR"/>
    <property type="match status" value="1"/>
</dbReference>
<feature type="non-terminal residue" evidence="4">
    <location>
        <position position="155"/>
    </location>
</feature>
<dbReference type="InterPro" id="IPR039420">
    <property type="entry name" value="WalR-like"/>
</dbReference>
<dbReference type="CDD" id="cd17534">
    <property type="entry name" value="REC_DC-like"/>
    <property type="match status" value="1"/>
</dbReference>
<dbReference type="GO" id="GO:0032993">
    <property type="term" value="C:protein-DNA complex"/>
    <property type="evidence" value="ECO:0007669"/>
    <property type="project" value="TreeGrafter"/>
</dbReference>
<proteinExistence type="predicted"/>
<feature type="region of interest" description="Disordered" evidence="2">
    <location>
        <begin position="135"/>
        <end position="155"/>
    </location>
</feature>
<dbReference type="GO" id="GO:0006355">
    <property type="term" value="P:regulation of DNA-templated transcription"/>
    <property type="evidence" value="ECO:0007669"/>
    <property type="project" value="TreeGrafter"/>
</dbReference>
<dbReference type="GO" id="GO:0000156">
    <property type="term" value="F:phosphorelay response regulator activity"/>
    <property type="evidence" value="ECO:0007669"/>
    <property type="project" value="TreeGrafter"/>
</dbReference>
<evidence type="ECO:0000313" key="4">
    <source>
        <dbReference type="EMBL" id="GAI47805.1"/>
    </source>
</evidence>